<comment type="caution">
    <text evidence="17">The sequence shown here is derived from an EMBL/GenBank/DDBJ whole genome shotgun (WGS) entry which is preliminary data.</text>
</comment>
<keyword evidence="8" id="KW-0949">S-adenosyl-L-methionine</keyword>
<evidence type="ECO:0000256" key="1">
    <source>
        <dbReference type="ARBA" id="ARBA00004123"/>
    </source>
</evidence>
<dbReference type="InterPro" id="IPR041938">
    <property type="entry name" value="Hist-Lys_N-MTase_N"/>
</dbReference>
<dbReference type="SUPFAM" id="SSF54160">
    <property type="entry name" value="Chromo domain-like"/>
    <property type="match status" value="1"/>
</dbReference>
<dbReference type="EC" id="2.1.1.372" evidence="11"/>
<dbReference type="GO" id="GO:0032259">
    <property type="term" value="P:methylation"/>
    <property type="evidence" value="ECO:0007669"/>
    <property type="project" value="UniProtKB-KW"/>
</dbReference>
<evidence type="ECO:0000256" key="4">
    <source>
        <dbReference type="ARBA" id="ARBA00015413"/>
    </source>
</evidence>
<dbReference type="GO" id="GO:0005634">
    <property type="term" value="C:nucleus"/>
    <property type="evidence" value="ECO:0007669"/>
    <property type="project" value="UniProtKB-SubCell"/>
</dbReference>
<dbReference type="InterPro" id="IPR016197">
    <property type="entry name" value="Chromo-like_dom_sf"/>
</dbReference>
<dbReference type="InterPro" id="IPR046341">
    <property type="entry name" value="SET_dom_sf"/>
</dbReference>
<keyword evidence="7" id="KW-0808">Transferase</keyword>
<dbReference type="Gene3D" id="3.10.260.10">
    <property type="entry name" value="Transcription regulator HTH, APSES-type DNA-binding domain"/>
    <property type="match status" value="1"/>
</dbReference>
<dbReference type="AlphaFoldDB" id="A0A9N9FMN9"/>
<evidence type="ECO:0000256" key="9">
    <source>
        <dbReference type="ARBA" id="ARBA00022853"/>
    </source>
</evidence>
<feature type="domain" description="HTH APSES-type" evidence="16">
    <location>
        <begin position="562"/>
        <end position="676"/>
    </location>
</feature>
<dbReference type="GO" id="GO:0003677">
    <property type="term" value="F:DNA binding"/>
    <property type="evidence" value="ECO:0007669"/>
    <property type="project" value="InterPro"/>
</dbReference>
<dbReference type="InterPro" id="IPR000953">
    <property type="entry name" value="Chromo/chromo_shadow_dom"/>
</dbReference>
<dbReference type="SUPFAM" id="SSF54616">
    <property type="entry name" value="DNA-binding domain of Mlu1-box binding protein MBP1"/>
    <property type="match status" value="1"/>
</dbReference>
<dbReference type="PROSITE" id="PS51567">
    <property type="entry name" value="SAM_MT43_SUVAR420_1"/>
    <property type="match status" value="1"/>
</dbReference>
<feature type="region of interest" description="Disordered" evidence="14">
    <location>
        <begin position="503"/>
        <end position="528"/>
    </location>
</feature>
<comment type="subcellular location">
    <subcellularLocation>
        <location evidence="2">Chromosome</location>
    </subcellularLocation>
    <subcellularLocation>
        <location evidence="1">Nucleus</location>
    </subcellularLocation>
</comment>
<dbReference type="SMART" id="SM00298">
    <property type="entry name" value="CHROMO"/>
    <property type="match status" value="1"/>
</dbReference>
<keyword evidence="6" id="KW-0489">Methyltransferase</keyword>
<keyword evidence="18" id="KW-1185">Reference proteome</keyword>
<evidence type="ECO:0000256" key="6">
    <source>
        <dbReference type="ARBA" id="ARBA00022603"/>
    </source>
</evidence>
<dbReference type="Gene3D" id="2.30.30.140">
    <property type="match status" value="1"/>
</dbReference>
<dbReference type="EMBL" id="CAJVPJ010000626">
    <property type="protein sequence ID" value="CAG8544018.1"/>
    <property type="molecule type" value="Genomic_DNA"/>
</dbReference>
<evidence type="ECO:0000256" key="11">
    <source>
        <dbReference type="ARBA" id="ARBA00024057"/>
    </source>
</evidence>
<keyword evidence="10" id="KW-0539">Nucleus</keyword>
<evidence type="ECO:0000256" key="12">
    <source>
        <dbReference type="ARBA" id="ARBA00030653"/>
    </source>
</evidence>
<evidence type="ECO:0000259" key="15">
    <source>
        <dbReference type="PROSITE" id="PS50280"/>
    </source>
</evidence>
<dbReference type="PROSITE" id="PS51299">
    <property type="entry name" value="HTH_APSES"/>
    <property type="match status" value="1"/>
</dbReference>
<dbReference type="InterPro" id="IPR025995">
    <property type="entry name" value="Tudor-knot"/>
</dbReference>
<evidence type="ECO:0000313" key="18">
    <source>
        <dbReference type="Proteomes" id="UP000789572"/>
    </source>
</evidence>
<keyword evidence="9" id="KW-0156">Chromatin regulator</keyword>
<evidence type="ECO:0000256" key="14">
    <source>
        <dbReference type="SAM" id="MobiDB-lite"/>
    </source>
</evidence>
<gene>
    <name evidence="17" type="ORF">POCULU_LOCUS4680</name>
</gene>
<dbReference type="GO" id="GO:0140943">
    <property type="term" value="F:histone H4K20 trimethyltransferase activity"/>
    <property type="evidence" value="ECO:0007669"/>
    <property type="project" value="UniProtKB-EC"/>
</dbReference>
<evidence type="ECO:0000256" key="13">
    <source>
        <dbReference type="ARBA" id="ARBA00048081"/>
    </source>
</evidence>
<feature type="compositionally biased region" description="Acidic residues" evidence="14">
    <location>
        <begin position="1007"/>
        <end position="1037"/>
    </location>
</feature>
<feature type="domain" description="SET" evidence="15">
    <location>
        <begin position="111"/>
        <end position="228"/>
    </location>
</feature>
<dbReference type="PANTHER" id="PTHR12977:SF4">
    <property type="entry name" value="HISTONE-LYSINE N-METHYLTRANSFERASE KMT5B"/>
    <property type="match status" value="1"/>
</dbReference>
<dbReference type="Gene3D" id="1.10.10.1700">
    <property type="entry name" value="Histone-lysine N-methyltransferase"/>
    <property type="match status" value="1"/>
</dbReference>
<dbReference type="PROSITE" id="PS50280">
    <property type="entry name" value="SET"/>
    <property type="match status" value="1"/>
</dbReference>
<evidence type="ECO:0000259" key="16">
    <source>
        <dbReference type="PROSITE" id="PS51299"/>
    </source>
</evidence>
<dbReference type="GO" id="GO:0005694">
    <property type="term" value="C:chromosome"/>
    <property type="evidence" value="ECO:0007669"/>
    <property type="project" value="UniProtKB-SubCell"/>
</dbReference>
<dbReference type="InterPro" id="IPR036887">
    <property type="entry name" value="HTH_APSES_sf"/>
</dbReference>
<reference evidence="17" key="1">
    <citation type="submission" date="2021-06" db="EMBL/GenBank/DDBJ databases">
        <authorList>
            <person name="Kallberg Y."/>
            <person name="Tangrot J."/>
            <person name="Rosling A."/>
        </authorList>
    </citation>
    <scope>NUCLEOTIDE SEQUENCE</scope>
    <source>
        <strain evidence="17">IA702</strain>
    </source>
</reference>
<dbReference type="InterPro" id="IPR025783">
    <property type="entry name" value="Set9_fungi"/>
</dbReference>
<dbReference type="SUPFAM" id="SSF82199">
    <property type="entry name" value="SET domain"/>
    <property type="match status" value="1"/>
</dbReference>
<evidence type="ECO:0000256" key="8">
    <source>
        <dbReference type="ARBA" id="ARBA00022691"/>
    </source>
</evidence>
<dbReference type="InterPro" id="IPR003163">
    <property type="entry name" value="Tscrpt_reg_HTH_APSES-type"/>
</dbReference>
<dbReference type="InterPro" id="IPR039977">
    <property type="entry name" value="Suv4-20/Set9"/>
</dbReference>
<dbReference type="OrthoDB" id="6627536at2759"/>
<protein>
    <recommendedName>
        <fullName evidence="4">Histone-lysine N-methyltransferase SET9</fullName>
        <ecNumber evidence="11">2.1.1.372</ecNumber>
    </recommendedName>
    <alternativeName>
        <fullName evidence="3">Histone-lysine N-methyltransferase set9</fullName>
    </alternativeName>
    <alternativeName>
        <fullName evidence="12">SET domain protein 9</fullName>
    </alternativeName>
</protein>
<dbReference type="SMART" id="SM00317">
    <property type="entry name" value="SET"/>
    <property type="match status" value="1"/>
</dbReference>
<keyword evidence="5" id="KW-0158">Chromosome</keyword>
<sequence>MSTLNGRNSRTPLELLSEFDDFCSYLLLDKLYLWFESRKIQDNFAPFEVSQEVIHEIIKKHVVERKDEKSALGALLEIPEVSERFRDLDERSRQQFSQHARRYLSMYRPDAGFEVSQTIRYEARSGKPEACVIATKDLSVGDQLVHCSGTLVPLEADEERDIEEGRDFTIMYSSNRNKSSLFLGPGRFVNHDCQPNVEFFRKSQASNAVSFKVCRDIKIGEEIFCFYGEDYFGDNNRECLCSSCERNRRGGFARSGDDIDLDNLDNVIAPETQRVTRQMLRRRRSIDNGVTKPKVPSPPPPSPPKPPTITQSPQPLVPAATLTTEVKDYLHPDITYSISTDATDQLPVDVQSNIADTITSCYLPTNTVFTTSVAHPFTSSYGSAWSDSIPTPPPPSYFAQEATFSIQPLFQPAGYHDNSRSSSRMSIAYLCGASDEANDYSDLFSDSGSSLSDVSTDLTETARFGELRGECLICEEETFLIWDSLCFRCDRHSKLFGNPWPLRREPGKKATPPTIPNPPPVQTVKRSKPANNLPDFSELPVSVTTGSLHFTGLEFEIRKNKYCFKNGSNKEYTTVCEYRWNDNWLRWDTDRNLVNVTNLWKAAGKPTRHLYAAITAVRRWSAAVVTHVGGCTKIAGKWFPMEYGYEFALEYCYNIREILIPIFGQNWWESPFNPYSFTMKPSNIDQRILDDGLICIADKGNPTETDGITQILQSSDVDEYHGSDDDVIMVEMWESSSSRASTLKGCVGSKSGRKRRTKHLDNDTASDSMLSAYYDDDSSDYLTPSKKQRIVEELSWRNVRREDDSSAETLSVLSEMEDTSIMHSFFDTDSSDLSDTDSLVTSVSARSDHSADSYIQSSDLAVDYDSIESEEMSSLSEAASATSIEEIGTKSRKSFIRKNTNSKNNGKARNCNKGFDIDDEIMSDVLQSQWKVGDLVDISWARNVIVWYPGKIKNIDTINGKRIYRVHYIGWNERHDEWVTKERLRELIIICLIDDDEEQSENKGSDNEESDGGESDGEESESEESDIEESTSEESESEGSLYDDNLCY</sequence>
<proteinExistence type="predicted"/>
<dbReference type="PANTHER" id="PTHR12977">
    <property type="entry name" value="SUPPRESSOR OF VARIEGATION 4-20-RELATED"/>
    <property type="match status" value="1"/>
</dbReference>
<dbReference type="InterPro" id="IPR001214">
    <property type="entry name" value="SET_dom"/>
</dbReference>
<evidence type="ECO:0000256" key="10">
    <source>
        <dbReference type="ARBA" id="ARBA00023242"/>
    </source>
</evidence>
<feature type="region of interest" description="Disordered" evidence="14">
    <location>
        <begin position="281"/>
        <end position="315"/>
    </location>
</feature>
<feature type="region of interest" description="Disordered" evidence="14">
    <location>
        <begin position="998"/>
        <end position="1048"/>
    </location>
</feature>
<feature type="compositionally biased region" description="Pro residues" evidence="14">
    <location>
        <begin position="295"/>
        <end position="307"/>
    </location>
</feature>
<evidence type="ECO:0000256" key="2">
    <source>
        <dbReference type="ARBA" id="ARBA00004286"/>
    </source>
</evidence>
<dbReference type="Proteomes" id="UP000789572">
    <property type="component" value="Unassembled WGS sequence"/>
</dbReference>
<evidence type="ECO:0000256" key="7">
    <source>
        <dbReference type="ARBA" id="ARBA00022679"/>
    </source>
</evidence>
<organism evidence="17 18">
    <name type="scientific">Paraglomus occultum</name>
    <dbReference type="NCBI Taxonomy" id="144539"/>
    <lineage>
        <taxon>Eukaryota</taxon>
        <taxon>Fungi</taxon>
        <taxon>Fungi incertae sedis</taxon>
        <taxon>Mucoromycota</taxon>
        <taxon>Glomeromycotina</taxon>
        <taxon>Glomeromycetes</taxon>
        <taxon>Paraglomerales</taxon>
        <taxon>Paraglomeraceae</taxon>
        <taxon>Paraglomus</taxon>
    </lineage>
</organism>
<evidence type="ECO:0000256" key="3">
    <source>
        <dbReference type="ARBA" id="ARBA00014232"/>
    </source>
</evidence>
<dbReference type="CDD" id="cd10524">
    <property type="entry name" value="SET_Suv4-20-like"/>
    <property type="match status" value="1"/>
</dbReference>
<accession>A0A9N9FMN9</accession>
<evidence type="ECO:0000256" key="5">
    <source>
        <dbReference type="ARBA" id="ARBA00022454"/>
    </source>
</evidence>
<name>A0A9N9FMN9_9GLOM</name>
<comment type="catalytic activity">
    <reaction evidence="13">
        <text>L-lysyl(20)-[histone H4] + 3 S-adenosyl-L-methionine = N(6),N(6),N(6)-trimethyl-L-lysyl(20)-[histone H4] + 3 S-adenosyl-L-homocysteine + 3 H(+)</text>
        <dbReference type="Rhea" id="RHEA:64456"/>
        <dbReference type="Rhea" id="RHEA-COMP:15554"/>
        <dbReference type="Rhea" id="RHEA-COMP:15998"/>
        <dbReference type="ChEBI" id="CHEBI:15378"/>
        <dbReference type="ChEBI" id="CHEBI:29969"/>
        <dbReference type="ChEBI" id="CHEBI:57856"/>
        <dbReference type="ChEBI" id="CHEBI:59789"/>
        <dbReference type="ChEBI" id="CHEBI:61961"/>
        <dbReference type="EC" id="2.1.1.372"/>
    </reaction>
</comment>
<dbReference type="Pfam" id="PF11717">
    <property type="entry name" value="Tudor-knot"/>
    <property type="match status" value="1"/>
</dbReference>
<dbReference type="Gene3D" id="2.170.270.10">
    <property type="entry name" value="SET domain"/>
    <property type="match status" value="1"/>
</dbReference>
<evidence type="ECO:0000313" key="17">
    <source>
        <dbReference type="EMBL" id="CAG8544018.1"/>
    </source>
</evidence>
<dbReference type="Pfam" id="PF00856">
    <property type="entry name" value="SET"/>
    <property type="match status" value="1"/>
</dbReference>